<dbReference type="EMBL" id="CABVGP010000002">
    <property type="protein sequence ID" value="VVJ20339.1"/>
    <property type="molecule type" value="Genomic_DNA"/>
</dbReference>
<proteinExistence type="predicted"/>
<dbReference type="Proteomes" id="UP000399805">
    <property type="component" value="Unassembled WGS sequence"/>
</dbReference>
<sequence>MSDEVVGWAVRLAEGVTPDEAELVPSLTVAYVAGGASRRELFTRTDSAPGGFDVTAPIVLFPHVLVAVSLAGPAIWAALGGNLSSVSSLLKNLGDLWDRRRAKAAPEEPQLPELSRLIDAISAELTAAGVPPIDSEVLTFRIVRALIKDGAGTRAFLAAAPPEERKR</sequence>
<keyword evidence="2" id="KW-1185">Reference proteome</keyword>
<name>A0A6I8LZ09_9PSEU</name>
<evidence type="ECO:0000313" key="2">
    <source>
        <dbReference type="Proteomes" id="UP000399805"/>
    </source>
</evidence>
<protein>
    <submittedName>
        <fullName evidence="1">Uncharacterized protein</fullName>
    </submittedName>
</protein>
<evidence type="ECO:0000313" key="1">
    <source>
        <dbReference type="EMBL" id="VVJ20339.1"/>
    </source>
</evidence>
<organism evidence="1 2">
    <name type="scientific">Amycolatopsis camponoti</name>
    <dbReference type="NCBI Taxonomy" id="2606593"/>
    <lineage>
        <taxon>Bacteria</taxon>
        <taxon>Bacillati</taxon>
        <taxon>Actinomycetota</taxon>
        <taxon>Actinomycetes</taxon>
        <taxon>Pseudonocardiales</taxon>
        <taxon>Pseudonocardiaceae</taxon>
        <taxon>Amycolatopsis</taxon>
    </lineage>
</organism>
<gene>
    <name evidence="1" type="ORF">AA23TX_05360</name>
</gene>
<dbReference type="RefSeq" id="WP_155545465.1">
    <property type="nucleotide sequence ID" value="NZ_CABVGP010000002.1"/>
</dbReference>
<dbReference type="AlphaFoldDB" id="A0A6I8LZ09"/>
<accession>A0A6I8LZ09</accession>
<reference evidence="1 2" key="1">
    <citation type="submission" date="2019-09" db="EMBL/GenBank/DDBJ databases">
        <authorList>
            <person name="Leyn A S."/>
        </authorList>
    </citation>
    <scope>NUCLEOTIDE SEQUENCE [LARGE SCALE GENOMIC DNA]</scope>
    <source>
        <strain evidence="1">AA231_1</strain>
    </source>
</reference>